<feature type="non-terminal residue" evidence="1">
    <location>
        <position position="1"/>
    </location>
</feature>
<dbReference type="EMBL" id="CAMKVN010005969">
    <property type="protein sequence ID" value="CAI2189660.1"/>
    <property type="molecule type" value="Genomic_DNA"/>
</dbReference>
<organism evidence="1 2">
    <name type="scientific">Funneliformis geosporum</name>
    <dbReference type="NCBI Taxonomy" id="1117311"/>
    <lineage>
        <taxon>Eukaryota</taxon>
        <taxon>Fungi</taxon>
        <taxon>Fungi incertae sedis</taxon>
        <taxon>Mucoromycota</taxon>
        <taxon>Glomeromycotina</taxon>
        <taxon>Glomeromycetes</taxon>
        <taxon>Glomerales</taxon>
        <taxon>Glomeraceae</taxon>
        <taxon>Funneliformis</taxon>
    </lineage>
</organism>
<sequence>NGLTSTSRERFGGMNGVVLSDRKKLIAAVVYLDLSIQHNETLVKKKDIKIRARESHQGEQRSFQQQRHEEKYHLLRKQENEQKHLQLQFNYNIIARASATTTVIIATTTKKYITRSTRITVTASSTTIATTSPTTIINSSF</sequence>
<dbReference type="AlphaFoldDB" id="A0A9W4T1N1"/>
<protein>
    <submittedName>
        <fullName evidence="1">4231_t:CDS:1</fullName>
    </submittedName>
</protein>
<accession>A0A9W4T1N1</accession>
<gene>
    <name evidence="1" type="ORF">FWILDA_LOCUS14190</name>
</gene>
<evidence type="ECO:0000313" key="1">
    <source>
        <dbReference type="EMBL" id="CAI2189660.1"/>
    </source>
</evidence>
<dbReference type="Proteomes" id="UP001153678">
    <property type="component" value="Unassembled WGS sequence"/>
</dbReference>
<proteinExistence type="predicted"/>
<comment type="caution">
    <text evidence="1">The sequence shown here is derived from an EMBL/GenBank/DDBJ whole genome shotgun (WGS) entry which is preliminary data.</text>
</comment>
<evidence type="ECO:0000313" key="2">
    <source>
        <dbReference type="Proteomes" id="UP001153678"/>
    </source>
</evidence>
<keyword evidence="2" id="KW-1185">Reference proteome</keyword>
<reference evidence="1" key="1">
    <citation type="submission" date="2022-08" db="EMBL/GenBank/DDBJ databases">
        <authorList>
            <person name="Kallberg Y."/>
            <person name="Tangrot J."/>
            <person name="Rosling A."/>
        </authorList>
    </citation>
    <scope>NUCLEOTIDE SEQUENCE</scope>
    <source>
        <strain evidence="1">Wild A</strain>
    </source>
</reference>
<name>A0A9W4T1N1_9GLOM</name>